<evidence type="ECO:0000313" key="11">
    <source>
        <dbReference type="Proteomes" id="UP000029393"/>
    </source>
</evidence>
<keyword evidence="11" id="KW-1185">Reference proteome</keyword>
<evidence type="ECO:0000256" key="4">
    <source>
        <dbReference type="ARBA" id="ARBA00022692"/>
    </source>
</evidence>
<name>A0A091AP66_9GAMM</name>
<dbReference type="Gene3D" id="3.90.550.10">
    <property type="entry name" value="Spore Coat Polysaccharide Biosynthesis Protein SpsA, Chain A"/>
    <property type="match status" value="1"/>
</dbReference>
<dbReference type="AlphaFoldDB" id="A0A091AP66"/>
<keyword evidence="6 8" id="KW-1133">Transmembrane helix</keyword>
<comment type="caution">
    <text evidence="10">The sequence shown here is derived from an EMBL/GenBank/DDBJ whole genome shotgun (WGS) entry which is preliminary data.</text>
</comment>
<dbReference type="SUPFAM" id="SSF53448">
    <property type="entry name" value="Nucleotide-diphospho-sugar transferases"/>
    <property type="match status" value="1"/>
</dbReference>
<evidence type="ECO:0000259" key="9">
    <source>
        <dbReference type="Pfam" id="PF00535"/>
    </source>
</evidence>
<keyword evidence="5" id="KW-0448">Lipopolysaccharide biosynthesis</keyword>
<feature type="domain" description="Glycosyltransferase 2-like" evidence="9">
    <location>
        <begin position="6"/>
        <end position="167"/>
    </location>
</feature>
<dbReference type="PATRIC" id="fig|1384056.3.peg.2316"/>
<dbReference type="eggNOG" id="COG0463">
    <property type="taxonomic scope" value="Bacteria"/>
</dbReference>
<evidence type="ECO:0000256" key="8">
    <source>
        <dbReference type="SAM" id="Phobius"/>
    </source>
</evidence>
<organism evidence="10 11">
    <name type="scientific">Arenimonas metalli CF5-1</name>
    <dbReference type="NCBI Taxonomy" id="1384056"/>
    <lineage>
        <taxon>Bacteria</taxon>
        <taxon>Pseudomonadati</taxon>
        <taxon>Pseudomonadota</taxon>
        <taxon>Gammaproteobacteria</taxon>
        <taxon>Lysobacterales</taxon>
        <taxon>Lysobacteraceae</taxon>
        <taxon>Arenimonas</taxon>
    </lineage>
</organism>
<reference evidence="10 11" key="1">
    <citation type="submission" date="2013-09" db="EMBL/GenBank/DDBJ databases">
        <title>Genome sequencing of Arenimonas metalli.</title>
        <authorList>
            <person name="Chen F."/>
            <person name="Wang G."/>
        </authorList>
    </citation>
    <scope>NUCLEOTIDE SEQUENCE [LARGE SCALE GENOMIC DNA]</scope>
    <source>
        <strain evidence="10 11">CF5-1</strain>
    </source>
</reference>
<dbReference type="STRING" id="1384056.N787_03985"/>
<gene>
    <name evidence="10" type="ORF">N787_03985</name>
</gene>
<accession>A0A091AP66</accession>
<dbReference type="PANTHER" id="PTHR48090:SF3">
    <property type="entry name" value="UNDECAPRENYL-PHOSPHATE 4-DEOXY-4-FORMAMIDO-L-ARABINOSE TRANSFERASE"/>
    <property type="match status" value="1"/>
</dbReference>
<evidence type="ECO:0000256" key="1">
    <source>
        <dbReference type="ARBA" id="ARBA00022475"/>
    </source>
</evidence>
<dbReference type="OrthoDB" id="9811884at2"/>
<sequence length="324" mass="36019">MKHVQVLCPVFREDEVILEFHARLRAALEPLRDRYLFSFIYAMDPSPDRTEEVLQGLSERDPEVQVLVMSRRFGHQAALIAGIEVCDCDALVMLDSDGQHPPELIPTLLAQWESGAQIVQTLRKDGGETGLLKRSASAAFYRIISRIGSIELQGGAADYRLLDREVVTVLREQFGERNFFLRGLVAWVGYRVAFVEFEPRKRMSGTSNYRASILINFAIQGISSFSKVPLRLCTITGLVIAAGSVLAATLMVGSYLMGTATAPGWASLLAFVAFLGGVQLFFMGVFGEYLGQVFDEVKARPRYLISRRHGEAVPVAARKKELQQ</sequence>
<protein>
    <recommendedName>
        <fullName evidence="9">Glycosyltransferase 2-like domain-containing protein</fullName>
    </recommendedName>
</protein>
<evidence type="ECO:0000313" key="10">
    <source>
        <dbReference type="EMBL" id="KFN41933.1"/>
    </source>
</evidence>
<keyword evidence="1" id="KW-1003">Cell membrane</keyword>
<dbReference type="PANTHER" id="PTHR48090">
    <property type="entry name" value="UNDECAPRENYL-PHOSPHATE 4-DEOXY-4-FORMAMIDO-L-ARABINOSE TRANSFERASE-RELATED"/>
    <property type="match status" value="1"/>
</dbReference>
<keyword evidence="2" id="KW-0328">Glycosyltransferase</keyword>
<feature type="transmembrane region" description="Helical" evidence="8">
    <location>
        <begin position="268"/>
        <end position="290"/>
    </location>
</feature>
<dbReference type="GO" id="GO:0005886">
    <property type="term" value="C:plasma membrane"/>
    <property type="evidence" value="ECO:0007669"/>
    <property type="project" value="TreeGrafter"/>
</dbReference>
<dbReference type="GO" id="GO:0009103">
    <property type="term" value="P:lipopolysaccharide biosynthetic process"/>
    <property type="evidence" value="ECO:0007669"/>
    <property type="project" value="UniProtKB-KW"/>
</dbReference>
<dbReference type="CDD" id="cd04187">
    <property type="entry name" value="DPM1_like_bac"/>
    <property type="match status" value="1"/>
</dbReference>
<dbReference type="InterPro" id="IPR001173">
    <property type="entry name" value="Glyco_trans_2-like"/>
</dbReference>
<dbReference type="InterPro" id="IPR029044">
    <property type="entry name" value="Nucleotide-diphossugar_trans"/>
</dbReference>
<evidence type="ECO:0000256" key="3">
    <source>
        <dbReference type="ARBA" id="ARBA00022679"/>
    </source>
</evidence>
<evidence type="ECO:0000256" key="5">
    <source>
        <dbReference type="ARBA" id="ARBA00022985"/>
    </source>
</evidence>
<evidence type="ECO:0000256" key="2">
    <source>
        <dbReference type="ARBA" id="ARBA00022676"/>
    </source>
</evidence>
<keyword evidence="7 8" id="KW-0472">Membrane</keyword>
<dbReference type="Pfam" id="PF00535">
    <property type="entry name" value="Glycos_transf_2"/>
    <property type="match status" value="1"/>
</dbReference>
<proteinExistence type="predicted"/>
<feature type="transmembrane region" description="Helical" evidence="8">
    <location>
        <begin position="232"/>
        <end position="256"/>
    </location>
</feature>
<dbReference type="GO" id="GO:0016757">
    <property type="term" value="F:glycosyltransferase activity"/>
    <property type="evidence" value="ECO:0007669"/>
    <property type="project" value="UniProtKB-KW"/>
</dbReference>
<evidence type="ECO:0000256" key="6">
    <source>
        <dbReference type="ARBA" id="ARBA00022989"/>
    </source>
</evidence>
<keyword evidence="4 8" id="KW-0812">Transmembrane</keyword>
<dbReference type="Proteomes" id="UP000029393">
    <property type="component" value="Unassembled WGS sequence"/>
</dbReference>
<dbReference type="RefSeq" id="WP_052575432.1">
    <property type="nucleotide sequence ID" value="NZ_AVCK01000055.1"/>
</dbReference>
<evidence type="ECO:0000256" key="7">
    <source>
        <dbReference type="ARBA" id="ARBA00023136"/>
    </source>
</evidence>
<dbReference type="EMBL" id="AVCK01000055">
    <property type="protein sequence ID" value="KFN41933.1"/>
    <property type="molecule type" value="Genomic_DNA"/>
</dbReference>
<dbReference type="InterPro" id="IPR050256">
    <property type="entry name" value="Glycosyltransferase_2"/>
</dbReference>
<keyword evidence="3" id="KW-0808">Transferase</keyword>